<dbReference type="EMBL" id="JBHSPA010000093">
    <property type="protein sequence ID" value="MFC5833402.1"/>
    <property type="molecule type" value="Genomic_DNA"/>
</dbReference>
<reference evidence="3" key="1">
    <citation type="journal article" date="2019" name="Int. J. Syst. Evol. Microbiol.">
        <title>The Global Catalogue of Microorganisms (GCM) 10K type strain sequencing project: providing services to taxonomists for standard genome sequencing and annotation.</title>
        <authorList>
            <consortium name="The Broad Institute Genomics Platform"/>
            <consortium name="The Broad Institute Genome Sequencing Center for Infectious Disease"/>
            <person name="Wu L."/>
            <person name="Ma J."/>
        </authorList>
    </citation>
    <scope>NUCLEOTIDE SEQUENCE [LARGE SCALE GENOMIC DNA]</scope>
    <source>
        <strain evidence="3">CCUG 53903</strain>
    </source>
</reference>
<evidence type="ECO:0000259" key="1">
    <source>
        <dbReference type="Pfam" id="PF20097"/>
    </source>
</evidence>
<dbReference type="RefSeq" id="WP_379522829.1">
    <property type="nucleotide sequence ID" value="NZ_JBHSPA010000093.1"/>
</dbReference>
<dbReference type="Proteomes" id="UP001596058">
    <property type="component" value="Unassembled WGS sequence"/>
</dbReference>
<evidence type="ECO:0000313" key="3">
    <source>
        <dbReference type="Proteomes" id="UP001596058"/>
    </source>
</evidence>
<feature type="domain" description="DUF6487" evidence="1">
    <location>
        <begin position="8"/>
        <end position="66"/>
    </location>
</feature>
<dbReference type="InterPro" id="IPR045504">
    <property type="entry name" value="DUF6487"/>
</dbReference>
<accession>A0ABW1D5U7</accession>
<protein>
    <submittedName>
        <fullName evidence="2">PF20097 family protein</fullName>
    </submittedName>
</protein>
<organism evidence="2 3">
    <name type="scientific">Nonomuraea insulae</name>
    <dbReference type="NCBI Taxonomy" id="1616787"/>
    <lineage>
        <taxon>Bacteria</taxon>
        <taxon>Bacillati</taxon>
        <taxon>Actinomycetota</taxon>
        <taxon>Actinomycetes</taxon>
        <taxon>Streptosporangiales</taxon>
        <taxon>Streptosporangiaceae</taxon>
        <taxon>Nonomuraea</taxon>
    </lineage>
</organism>
<comment type="caution">
    <text evidence="2">The sequence shown here is derived from an EMBL/GenBank/DDBJ whole genome shotgun (WGS) entry which is preliminary data.</text>
</comment>
<evidence type="ECO:0000313" key="2">
    <source>
        <dbReference type="EMBL" id="MFC5833402.1"/>
    </source>
</evidence>
<keyword evidence="3" id="KW-1185">Reference proteome</keyword>
<dbReference type="Pfam" id="PF20097">
    <property type="entry name" value="DUF6487"/>
    <property type="match status" value="1"/>
</dbReference>
<gene>
    <name evidence="2" type="ORF">ACFPZ3_56950</name>
</gene>
<proteinExistence type="predicted"/>
<sequence>MTDAALSCPICSNVMESGVVVGRSPGVKFKKRMGVLGDFGGVRLTRGFGYQSVDAMRCEACGTVVIPGS</sequence>
<name>A0ABW1D5U7_9ACTN</name>